<dbReference type="AlphaFoldDB" id="A0A173ZEY6"/>
<protein>
    <recommendedName>
        <fullName evidence="5">CRISPR type III-B/RAMP module-associated protein Cmr5</fullName>
    </recommendedName>
</protein>
<proteinExistence type="inferred from homology"/>
<dbReference type="STRING" id="39482.ERS852491_00423"/>
<gene>
    <name evidence="6" type="ORF">ERS852491_00423</name>
</gene>
<comment type="similarity">
    <text evidence="2">Belongs to the CRISPR system Cmr5 family.</text>
</comment>
<name>A0A173ZEY6_9FIRM</name>
<evidence type="ECO:0000313" key="7">
    <source>
        <dbReference type="Proteomes" id="UP000095544"/>
    </source>
</evidence>
<evidence type="ECO:0000256" key="4">
    <source>
        <dbReference type="ARBA" id="ARBA00023118"/>
    </source>
</evidence>
<keyword evidence="3" id="KW-0963">Cytoplasm</keyword>
<dbReference type="GO" id="GO:0051607">
    <property type="term" value="P:defense response to virus"/>
    <property type="evidence" value="ECO:0007669"/>
    <property type="project" value="UniProtKB-KW"/>
</dbReference>
<comment type="subcellular location">
    <subcellularLocation>
        <location evidence="1">Cytoplasm</location>
    </subcellularLocation>
</comment>
<dbReference type="GO" id="GO:0005737">
    <property type="term" value="C:cytoplasm"/>
    <property type="evidence" value="ECO:0007669"/>
    <property type="project" value="UniProtKB-SubCell"/>
</dbReference>
<evidence type="ECO:0000256" key="1">
    <source>
        <dbReference type="ARBA" id="ARBA00004496"/>
    </source>
</evidence>
<dbReference type="InterPro" id="IPR010160">
    <property type="entry name" value="CRISPR-assoc_prot_Cmr5"/>
</dbReference>
<accession>A0A173ZEY6</accession>
<reference evidence="6 7" key="1">
    <citation type="submission" date="2015-09" db="EMBL/GenBank/DDBJ databases">
        <authorList>
            <consortium name="Pathogen Informatics"/>
        </authorList>
    </citation>
    <scope>NUCLEOTIDE SEQUENCE [LARGE SCALE GENOMIC DNA]</scope>
    <source>
        <strain evidence="6 7">2789STDY5834876</strain>
    </source>
</reference>
<dbReference type="Pfam" id="PF09701">
    <property type="entry name" value="Cas_Cmr5"/>
    <property type="match status" value="1"/>
</dbReference>
<dbReference type="EMBL" id="CYZU01000002">
    <property type="protein sequence ID" value="CUN74962.1"/>
    <property type="molecule type" value="Genomic_DNA"/>
</dbReference>
<keyword evidence="4" id="KW-0051">Antiviral defense</keyword>
<dbReference type="Gene3D" id="1.10.520.30">
    <property type="entry name" value="AF1862-like domain"/>
    <property type="match status" value="1"/>
</dbReference>
<evidence type="ECO:0000256" key="2">
    <source>
        <dbReference type="ARBA" id="ARBA00006161"/>
    </source>
</evidence>
<dbReference type="InterPro" id="IPR023101">
    <property type="entry name" value="AF1862-like_dom_sf"/>
</dbReference>
<sequence length="144" mass="16909">MGAIHDEMSKEAYEMVRKAGINNSEFRSLARAFPSMLQVNGLGNAIAFLYAKKNDQNKKDKKNEKDVKNVHDILYKEIECWTWRTLEHQQEEQAQKSENPKLPLDLMERITKLDSTGYRIYTDEIMHLCLWIKRFAEGMIKAEK</sequence>
<dbReference type="SUPFAM" id="SSF158568">
    <property type="entry name" value="AF1862-like"/>
    <property type="match status" value="1"/>
</dbReference>
<dbReference type="NCBIfam" id="TIGR01881">
    <property type="entry name" value="cas_Cmr5"/>
    <property type="match status" value="1"/>
</dbReference>
<organism evidence="6 7">
    <name type="scientific">Faecalicatena contorta</name>
    <dbReference type="NCBI Taxonomy" id="39482"/>
    <lineage>
        <taxon>Bacteria</taxon>
        <taxon>Bacillati</taxon>
        <taxon>Bacillota</taxon>
        <taxon>Clostridia</taxon>
        <taxon>Lachnospirales</taxon>
        <taxon>Lachnospiraceae</taxon>
        <taxon>Faecalicatena</taxon>
    </lineage>
</organism>
<evidence type="ECO:0000256" key="3">
    <source>
        <dbReference type="ARBA" id="ARBA00022490"/>
    </source>
</evidence>
<evidence type="ECO:0000256" key="5">
    <source>
        <dbReference type="ARBA" id="ARBA00030001"/>
    </source>
</evidence>
<evidence type="ECO:0000313" key="6">
    <source>
        <dbReference type="EMBL" id="CUN74962.1"/>
    </source>
</evidence>
<dbReference type="Proteomes" id="UP000095544">
    <property type="component" value="Unassembled WGS sequence"/>
</dbReference>